<dbReference type="GO" id="GO:0016301">
    <property type="term" value="F:kinase activity"/>
    <property type="evidence" value="ECO:0007669"/>
    <property type="project" value="UniProtKB-KW"/>
</dbReference>
<dbReference type="PANTHER" id="PTHR43320:SF3">
    <property type="entry name" value="CARBOHYDRATE KINASE PFKB DOMAIN-CONTAINING PROTEIN"/>
    <property type="match status" value="1"/>
</dbReference>
<organism evidence="5 6">
    <name type="scientific">Brachybacterium endophyticum</name>
    <dbReference type="NCBI Taxonomy" id="2182385"/>
    <lineage>
        <taxon>Bacteria</taxon>
        <taxon>Bacillati</taxon>
        <taxon>Actinomycetota</taxon>
        <taxon>Actinomycetes</taxon>
        <taxon>Micrococcales</taxon>
        <taxon>Dermabacteraceae</taxon>
        <taxon>Brachybacterium</taxon>
    </lineage>
</organism>
<dbReference type="SUPFAM" id="SSF53613">
    <property type="entry name" value="Ribokinase-like"/>
    <property type="match status" value="1"/>
</dbReference>
<dbReference type="Proteomes" id="UP000245590">
    <property type="component" value="Unassembled WGS sequence"/>
</dbReference>
<sequence length="294" mass="31089">MLAVIGDVVQDVVVWMQEPMRPATDTESDISMSRGGSAANVAAFAAARHPTRFIGCVGEDIGGHVVTQELAFRNVDVHMQMRGTTGMIVVLIDARGERMMFPSRGASGMIEKVSEEALRDVDMLHMTAYSLQGEPSAGSVLDAARRVKAQGGKISFDISSTGMIDLFGVERFRAVLRDLAPDVITANADETALVGLATPEGAGILMGELPETVLLARAGTEPTRIFHGRDLIAEVPVVPLEDVRDMTGAGDAFNAGFLTTRLEGADLVTSVEAAHTLARSVLRCPGATEEPSAA</sequence>
<name>A0A2U2RNQ6_9MICO</name>
<proteinExistence type="inferred from homology"/>
<keyword evidence="6" id="KW-1185">Reference proteome</keyword>
<dbReference type="OrthoDB" id="9808601at2"/>
<evidence type="ECO:0000256" key="3">
    <source>
        <dbReference type="ARBA" id="ARBA00022777"/>
    </source>
</evidence>
<evidence type="ECO:0000256" key="2">
    <source>
        <dbReference type="ARBA" id="ARBA00022679"/>
    </source>
</evidence>
<keyword evidence="3 5" id="KW-0418">Kinase</keyword>
<evidence type="ECO:0000313" key="5">
    <source>
        <dbReference type="EMBL" id="PWH07384.1"/>
    </source>
</evidence>
<dbReference type="PANTHER" id="PTHR43320">
    <property type="entry name" value="SUGAR KINASE"/>
    <property type="match status" value="1"/>
</dbReference>
<accession>A0A2U2RNQ6</accession>
<dbReference type="AlphaFoldDB" id="A0A2U2RNQ6"/>
<feature type="domain" description="Carbohydrate kinase PfkB" evidence="4">
    <location>
        <begin position="2"/>
        <end position="289"/>
    </location>
</feature>
<gene>
    <name evidence="5" type="ORF">DEO23_01705</name>
</gene>
<dbReference type="RefSeq" id="WP_109274269.1">
    <property type="nucleotide sequence ID" value="NZ_QFKX01000001.1"/>
</dbReference>
<reference evidence="5 6" key="1">
    <citation type="submission" date="2018-05" db="EMBL/GenBank/DDBJ databases">
        <title>Brachybacterium sp. M1HQ-2T, whole genome shotgun sequence.</title>
        <authorList>
            <person name="Tuo L."/>
        </authorList>
    </citation>
    <scope>NUCLEOTIDE SEQUENCE [LARGE SCALE GENOMIC DNA]</scope>
    <source>
        <strain evidence="5 6">M1HQ-2</strain>
    </source>
</reference>
<evidence type="ECO:0000313" key="6">
    <source>
        <dbReference type="Proteomes" id="UP000245590"/>
    </source>
</evidence>
<dbReference type="InterPro" id="IPR052700">
    <property type="entry name" value="Carb_kinase_PfkB-like"/>
</dbReference>
<dbReference type="InterPro" id="IPR011611">
    <property type="entry name" value="PfkB_dom"/>
</dbReference>
<protein>
    <submittedName>
        <fullName evidence="5">Carbohydrate kinase family protein</fullName>
    </submittedName>
</protein>
<keyword evidence="2" id="KW-0808">Transferase</keyword>
<evidence type="ECO:0000259" key="4">
    <source>
        <dbReference type="Pfam" id="PF00294"/>
    </source>
</evidence>
<comment type="similarity">
    <text evidence="1">Belongs to the carbohydrate kinase PfkB family.</text>
</comment>
<dbReference type="InterPro" id="IPR029056">
    <property type="entry name" value="Ribokinase-like"/>
</dbReference>
<dbReference type="Pfam" id="PF00294">
    <property type="entry name" value="PfkB"/>
    <property type="match status" value="1"/>
</dbReference>
<evidence type="ECO:0000256" key="1">
    <source>
        <dbReference type="ARBA" id="ARBA00010688"/>
    </source>
</evidence>
<comment type="caution">
    <text evidence="5">The sequence shown here is derived from an EMBL/GenBank/DDBJ whole genome shotgun (WGS) entry which is preliminary data.</text>
</comment>
<dbReference type="EMBL" id="QFKX01000001">
    <property type="protein sequence ID" value="PWH07384.1"/>
    <property type="molecule type" value="Genomic_DNA"/>
</dbReference>
<dbReference type="Gene3D" id="3.40.1190.20">
    <property type="match status" value="1"/>
</dbReference>